<dbReference type="InterPro" id="IPR003886">
    <property type="entry name" value="NIDO_dom"/>
</dbReference>
<keyword evidence="3" id="KW-1133">Transmembrane helix</keyword>
<proteinExistence type="predicted"/>
<dbReference type="Proteomes" id="UP001217089">
    <property type="component" value="Unassembled WGS sequence"/>
</dbReference>
<evidence type="ECO:0000256" key="2">
    <source>
        <dbReference type="ARBA" id="ARBA00022692"/>
    </source>
</evidence>
<evidence type="ECO:0000256" key="1">
    <source>
        <dbReference type="ARBA" id="ARBA00004370"/>
    </source>
</evidence>
<gene>
    <name evidence="7" type="ORF">KUTeg_015406</name>
</gene>
<evidence type="ECO:0000259" key="6">
    <source>
        <dbReference type="PROSITE" id="PS51233"/>
    </source>
</evidence>
<dbReference type="Pfam" id="PF06119">
    <property type="entry name" value="NIDO"/>
    <property type="match status" value="1"/>
</dbReference>
<dbReference type="InterPro" id="IPR001846">
    <property type="entry name" value="VWF_type-D"/>
</dbReference>
<keyword evidence="8" id="KW-1185">Reference proteome</keyword>
<evidence type="ECO:0000256" key="4">
    <source>
        <dbReference type="ARBA" id="ARBA00023136"/>
    </source>
</evidence>
<dbReference type="Pfam" id="PF00094">
    <property type="entry name" value="VWD"/>
    <property type="match status" value="1"/>
</dbReference>
<evidence type="ECO:0000313" key="8">
    <source>
        <dbReference type="Proteomes" id="UP001217089"/>
    </source>
</evidence>
<keyword evidence="4" id="KW-0472">Membrane</keyword>
<dbReference type="SMART" id="SM00539">
    <property type="entry name" value="NIDO"/>
    <property type="match status" value="1"/>
</dbReference>
<feature type="domain" description="VWFD" evidence="6">
    <location>
        <begin position="329"/>
        <end position="528"/>
    </location>
</feature>
<dbReference type="InterPro" id="IPR051495">
    <property type="entry name" value="Epithelial_Barrier/Signaling"/>
</dbReference>
<comment type="subcellular location">
    <subcellularLocation>
        <location evidence="1">Membrane</location>
    </subcellularLocation>
</comment>
<keyword evidence="2" id="KW-0812">Transmembrane</keyword>
<comment type="caution">
    <text evidence="7">The sequence shown here is derived from an EMBL/GenBank/DDBJ whole genome shotgun (WGS) entry which is preliminary data.</text>
</comment>
<dbReference type="InterPro" id="IPR005533">
    <property type="entry name" value="AMOP_dom"/>
</dbReference>
<accession>A0ABQ9ETN5</accession>
<dbReference type="PANTHER" id="PTHR13802:SF52">
    <property type="entry name" value="MUCIN-4"/>
    <property type="match status" value="1"/>
</dbReference>
<sequence>MSEPVPVYEQTYTDLTISTNGLMTLGNDTVGYNPRESPTQENTVLIAPLWSDYDTTNTSAPSVYYTKYEKMDKYTNLTKKWKSYLDSDFTPSWAVEAVWSLVPLYPAELNDETQNVTFKAILLTDGDRTYLIYEYVQNNMLNNDAFKPYIGWNANNGTHIFWHPRSGNVSATDVFVENGNAGPGIWVWPLFDPTQNKTTGSIRRCRAWINSEINKPTQNVSLQCPCNFGQAQSDLRFKINGTCANLAHPNGNGYGLHCCYDDSNTAAKNSFLTSPRGPSAFYRYHPSNSKHQSDDLDALTNCCVVESTCDTYYKYRPVPTCSCNPSGLVSALAFGSPHIKTFDGLDYTFAGAGEFIMIQTSNGLDVQGRLEYQWIEGDTTRENQNTTIFTAFAVRNRGSSNITIQLNEKRYGIEVFVDGIDVTSSFNGNSNFDQLYTDMTLYRKGDCAVIVMTNEFSAQFCPVKSSLEATVMTPGNVVLGTKGLFGNANQIKSDDLTLPNNIVLPENSNQQAIFEGMKYWNVSEDVSIFRYPPGLSSKNFSNPAFIPSFLEDNLAGQGSSIATICRNKNTNNRNFKCEYDIIIGKDEPRANVTVEQEDTFVNKIIQIGKNSPCLKGDLIYNVTVNETFKTYIEKPNGTVNISCILPPGAACNEINDSLIEIVWTPQSSDKTRLGVVVTDSDGNKSPVLDALINMCDL</sequence>
<reference evidence="7 8" key="1">
    <citation type="submission" date="2022-12" db="EMBL/GenBank/DDBJ databases">
        <title>Chromosome-level genome of Tegillarca granosa.</title>
        <authorList>
            <person name="Kim J."/>
        </authorList>
    </citation>
    <scope>NUCLEOTIDE SEQUENCE [LARGE SCALE GENOMIC DNA]</scope>
    <source>
        <strain evidence="7">Teg-2019</strain>
        <tissue evidence="7">Adductor muscle</tissue>
    </source>
</reference>
<evidence type="ECO:0000313" key="7">
    <source>
        <dbReference type="EMBL" id="KAJ8307322.1"/>
    </source>
</evidence>
<dbReference type="SMART" id="SM00723">
    <property type="entry name" value="AMOP"/>
    <property type="match status" value="1"/>
</dbReference>
<evidence type="ECO:0000256" key="3">
    <source>
        <dbReference type="ARBA" id="ARBA00022989"/>
    </source>
</evidence>
<dbReference type="SMART" id="SM00216">
    <property type="entry name" value="VWD"/>
    <property type="match status" value="1"/>
</dbReference>
<organism evidence="7 8">
    <name type="scientific">Tegillarca granosa</name>
    <name type="common">Malaysian cockle</name>
    <name type="synonym">Anadara granosa</name>
    <dbReference type="NCBI Taxonomy" id="220873"/>
    <lineage>
        <taxon>Eukaryota</taxon>
        <taxon>Metazoa</taxon>
        <taxon>Spiralia</taxon>
        <taxon>Lophotrochozoa</taxon>
        <taxon>Mollusca</taxon>
        <taxon>Bivalvia</taxon>
        <taxon>Autobranchia</taxon>
        <taxon>Pteriomorphia</taxon>
        <taxon>Arcoida</taxon>
        <taxon>Arcoidea</taxon>
        <taxon>Arcidae</taxon>
        <taxon>Tegillarca</taxon>
    </lineage>
</organism>
<keyword evidence="5" id="KW-1015">Disulfide bond</keyword>
<dbReference type="EMBL" id="JARBDR010000793">
    <property type="protein sequence ID" value="KAJ8307322.1"/>
    <property type="molecule type" value="Genomic_DNA"/>
</dbReference>
<name>A0ABQ9ETN5_TEGGR</name>
<dbReference type="PANTHER" id="PTHR13802">
    <property type="entry name" value="MUCIN 4-RELATED"/>
    <property type="match status" value="1"/>
</dbReference>
<dbReference type="PROSITE" id="PS51233">
    <property type="entry name" value="VWFD"/>
    <property type="match status" value="1"/>
</dbReference>
<evidence type="ECO:0000256" key="5">
    <source>
        <dbReference type="ARBA" id="ARBA00023157"/>
    </source>
</evidence>
<protein>
    <recommendedName>
        <fullName evidence="6">VWFD domain-containing protein</fullName>
    </recommendedName>
</protein>